<feature type="domain" description="Beta-lactamase-related" evidence="2">
    <location>
        <begin position="36"/>
        <end position="377"/>
    </location>
</feature>
<dbReference type="SUPFAM" id="SSF56601">
    <property type="entry name" value="beta-lactamase/transpeptidase-like"/>
    <property type="match status" value="1"/>
</dbReference>
<evidence type="ECO:0000313" key="3">
    <source>
        <dbReference type="EMBL" id="GIL41563.1"/>
    </source>
</evidence>
<comment type="caution">
    <text evidence="3">The sequence shown here is derived from an EMBL/GenBank/DDBJ whole genome shotgun (WGS) entry which is preliminary data.</text>
</comment>
<evidence type="ECO:0000259" key="2">
    <source>
        <dbReference type="Pfam" id="PF00144"/>
    </source>
</evidence>
<dbReference type="InterPro" id="IPR050491">
    <property type="entry name" value="AmpC-like"/>
</dbReference>
<sequence>MHLGNRFLVAATVLAPLALQAPAFAADATSVAVAIDKTAAAAVAAGESAGLQVAVFKDGKPVLVKGYGFANLELKVPVNNENVFRIGSTTKQFTAVLLLLLQEEGKLSLDDKLSKYYPDFPRAGDITLKQMLHHTSGIHSYTDDPPFLNDGMIKRTTDEMVTYIAKMPKVQDFEPGADWYYSNSAYFILGGVIEKASEQKLPDLLQARLFKPLGMTHTAFDDEAEIVPGRAAGYSATAPGKFSNASYLSLTIPGAAGSLRSSASDLVKWNAALYGGKVLKPASLQEMLAPGKLNTGENTAKAMAALYAKLGMKDDEDSGKEYGYGLMISKKGGHDKVDHGGGIPGFNSHLSEFPKDHITVVVLANALGKDVGAGKVADRIERIVLGLPAKK</sequence>
<proteinExistence type="predicted"/>
<dbReference type="PANTHER" id="PTHR46825:SF9">
    <property type="entry name" value="BETA-LACTAMASE-RELATED DOMAIN-CONTAINING PROTEIN"/>
    <property type="match status" value="1"/>
</dbReference>
<dbReference type="Gene3D" id="3.40.710.10">
    <property type="entry name" value="DD-peptidase/beta-lactamase superfamily"/>
    <property type="match status" value="1"/>
</dbReference>
<dbReference type="InterPro" id="IPR001466">
    <property type="entry name" value="Beta-lactam-related"/>
</dbReference>
<keyword evidence="1" id="KW-0732">Signal</keyword>
<dbReference type="Pfam" id="PF00144">
    <property type="entry name" value="Beta-lactamase"/>
    <property type="match status" value="1"/>
</dbReference>
<evidence type="ECO:0000313" key="4">
    <source>
        <dbReference type="Proteomes" id="UP000681075"/>
    </source>
</evidence>
<dbReference type="Proteomes" id="UP000681075">
    <property type="component" value="Unassembled WGS sequence"/>
</dbReference>
<dbReference type="AlphaFoldDB" id="A0A8S8XDQ6"/>
<dbReference type="EMBL" id="BOPV01000001">
    <property type="protein sequence ID" value="GIL41563.1"/>
    <property type="molecule type" value="Genomic_DNA"/>
</dbReference>
<dbReference type="InterPro" id="IPR012338">
    <property type="entry name" value="Beta-lactam/transpept-like"/>
</dbReference>
<dbReference type="GO" id="GO:0016787">
    <property type="term" value="F:hydrolase activity"/>
    <property type="evidence" value="ECO:0007669"/>
    <property type="project" value="UniProtKB-KW"/>
</dbReference>
<keyword evidence="3" id="KW-0378">Hydrolase</keyword>
<dbReference type="RefSeq" id="WP_420245090.1">
    <property type="nucleotide sequence ID" value="NZ_BOPV01000001.1"/>
</dbReference>
<gene>
    <name evidence="3" type="ORF">TMPK1_38000</name>
</gene>
<evidence type="ECO:0000256" key="1">
    <source>
        <dbReference type="SAM" id="SignalP"/>
    </source>
</evidence>
<feature type="signal peptide" evidence="1">
    <location>
        <begin position="1"/>
        <end position="25"/>
    </location>
</feature>
<protein>
    <submittedName>
        <fullName evidence="3">Serine hydrolase</fullName>
    </submittedName>
</protein>
<accession>A0A8S8XDQ6</accession>
<keyword evidence="4" id="KW-1185">Reference proteome</keyword>
<dbReference type="PANTHER" id="PTHR46825">
    <property type="entry name" value="D-ALANYL-D-ALANINE-CARBOXYPEPTIDASE/ENDOPEPTIDASE AMPH"/>
    <property type="match status" value="1"/>
</dbReference>
<feature type="chain" id="PRO_5035906247" evidence="1">
    <location>
        <begin position="26"/>
        <end position="391"/>
    </location>
</feature>
<reference evidence="3" key="1">
    <citation type="submission" date="2021-02" db="EMBL/GenBank/DDBJ databases">
        <title>Genome sequence of Rhodospirillales sp. strain TMPK1 isolated from soil.</title>
        <authorList>
            <person name="Nakai R."/>
            <person name="Kusada H."/>
            <person name="Tamaki H."/>
        </authorList>
    </citation>
    <scope>NUCLEOTIDE SEQUENCE</scope>
    <source>
        <strain evidence="3">TMPK1</strain>
    </source>
</reference>
<organism evidence="3 4">
    <name type="scientific">Roseiterribacter gracilis</name>
    <dbReference type="NCBI Taxonomy" id="2812848"/>
    <lineage>
        <taxon>Bacteria</taxon>
        <taxon>Pseudomonadati</taxon>
        <taxon>Pseudomonadota</taxon>
        <taxon>Alphaproteobacteria</taxon>
        <taxon>Rhodospirillales</taxon>
        <taxon>Roseiterribacteraceae</taxon>
        <taxon>Roseiterribacter</taxon>
    </lineage>
</organism>
<name>A0A8S8XDQ6_9PROT</name>